<proteinExistence type="predicted"/>
<evidence type="ECO:0000256" key="6">
    <source>
        <dbReference type="SAM" id="Phobius"/>
    </source>
</evidence>
<reference evidence="8 9" key="1">
    <citation type="submission" date="2016-07" db="EMBL/GenBank/DDBJ databases">
        <title>Pervasive Adenine N6-methylation of Active Genes in Fungi.</title>
        <authorList>
            <consortium name="DOE Joint Genome Institute"/>
            <person name="Mondo S.J."/>
            <person name="Dannebaum R.O."/>
            <person name="Kuo R.C."/>
            <person name="Labutti K."/>
            <person name="Haridas S."/>
            <person name="Kuo A."/>
            <person name="Salamov A."/>
            <person name="Ahrendt S.R."/>
            <person name="Lipzen A."/>
            <person name="Sullivan W."/>
            <person name="Andreopoulos W.B."/>
            <person name="Clum A."/>
            <person name="Lindquist E."/>
            <person name="Daum C."/>
            <person name="Ramamoorthy G.K."/>
            <person name="Gryganskyi A."/>
            <person name="Culley D."/>
            <person name="Magnuson J.K."/>
            <person name="James T.Y."/>
            <person name="O'Malley M.A."/>
            <person name="Stajich J.E."/>
            <person name="Spatafora J.W."/>
            <person name="Visel A."/>
            <person name="Grigoriev I.V."/>
        </authorList>
    </citation>
    <scope>NUCLEOTIDE SEQUENCE [LARGE SCALE GENOMIC DNA]</scope>
    <source>
        <strain evidence="8 9">JEL800</strain>
    </source>
</reference>
<dbReference type="PANTHER" id="PTHR48041">
    <property type="entry name" value="ABC TRANSPORTER G FAMILY MEMBER 28"/>
    <property type="match status" value="1"/>
</dbReference>
<keyword evidence="9" id="KW-1185">Reference proteome</keyword>
<accession>A0A1Y2CKE2</accession>
<dbReference type="GO" id="GO:0016020">
    <property type="term" value="C:membrane"/>
    <property type="evidence" value="ECO:0007669"/>
    <property type="project" value="UniProtKB-SubCell"/>
</dbReference>
<comment type="subcellular location">
    <subcellularLocation>
        <location evidence="1">Membrane</location>
        <topology evidence="1">Multi-pass membrane protein</topology>
    </subcellularLocation>
</comment>
<keyword evidence="3 6" id="KW-0812">Transmembrane</keyword>
<dbReference type="GO" id="GO:0140359">
    <property type="term" value="F:ABC-type transporter activity"/>
    <property type="evidence" value="ECO:0007669"/>
    <property type="project" value="InterPro"/>
</dbReference>
<dbReference type="Pfam" id="PF01061">
    <property type="entry name" value="ABC2_membrane"/>
    <property type="match status" value="1"/>
</dbReference>
<evidence type="ECO:0000256" key="1">
    <source>
        <dbReference type="ARBA" id="ARBA00004141"/>
    </source>
</evidence>
<sequence length="260" mass="29407">MMSFAAIQNRNGALYCLTIISFMAGSITSMHSFRMNRAMFLREFRCGYYTTAPYLASKLLAGLPFIVLFSSLQLTVTYFLIGFQNDARKLFVLLCTCCLLSLIGIAIGALIATITLLFEKQQASLVDNISLFSPFIFFSSLYVNFDSTTPVLYWIKWLNPVQYGFDCLMKNEYNGFLLQLKLDGVMNIIAGETIIKQQGLSPERLDVTNSLAILLCMTLCLLFAVFWTLKRIGNEYSFQGINSMYSSRDVLFLACAFERV</sequence>
<evidence type="ECO:0000259" key="7">
    <source>
        <dbReference type="Pfam" id="PF01061"/>
    </source>
</evidence>
<evidence type="ECO:0000313" key="8">
    <source>
        <dbReference type="EMBL" id="ORY47324.1"/>
    </source>
</evidence>
<keyword evidence="5 6" id="KW-0472">Membrane</keyword>
<protein>
    <recommendedName>
        <fullName evidence="7">ABC-2 type transporter transmembrane domain-containing protein</fullName>
    </recommendedName>
</protein>
<feature type="transmembrane region" description="Helical" evidence="6">
    <location>
        <begin position="91"/>
        <end position="118"/>
    </location>
</feature>
<evidence type="ECO:0000313" key="9">
    <source>
        <dbReference type="Proteomes" id="UP000193642"/>
    </source>
</evidence>
<dbReference type="STRING" id="329046.A0A1Y2CKE2"/>
<dbReference type="Proteomes" id="UP000193642">
    <property type="component" value="Unassembled WGS sequence"/>
</dbReference>
<keyword evidence="4 6" id="KW-1133">Transmembrane helix</keyword>
<dbReference type="OrthoDB" id="66620at2759"/>
<feature type="transmembrane region" description="Helical" evidence="6">
    <location>
        <begin position="54"/>
        <end position="79"/>
    </location>
</feature>
<gene>
    <name evidence="8" type="ORF">BCR33DRAFT_94165</name>
</gene>
<dbReference type="PANTHER" id="PTHR48041:SF139">
    <property type="entry name" value="PROTEIN SCARLET"/>
    <property type="match status" value="1"/>
</dbReference>
<feature type="transmembrane region" description="Helical" evidence="6">
    <location>
        <begin position="210"/>
        <end position="229"/>
    </location>
</feature>
<evidence type="ECO:0000256" key="3">
    <source>
        <dbReference type="ARBA" id="ARBA00022692"/>
    </source>
</evidence>
<organism evidence="8 9">
    <name type="scientific">Rhizoclosmatium globosum</name>
    <dbReference type="NCBI Taxonomy" id="329046"/>
    <lineage>
        <taxon>Eukaryota</taxon>
        <taxon>Fungi</taxon>
        <taxon>Fungi incertae sedis</taxon>
        <taxon>Chytridiomycota</taxon>
        <taxon>Chytridiomycota incertae sedis</taxon>
        <taxon>Chytridiomycetes</taxon>
        <taxon>Chytridiales</taxon>
        <taxon>Chytriomycetaceae</taxon>
        <taxon>Rhizoclosmatium</taxon>
    </lineage>
</organism>
<comment type="caution">
    <text evidence="8">The sequence shown here is derived from an EMBL/GenBank/DDBJ whole genome shotgun (WGS) entry which is preliminary data.</text>
</comment>
<name>A0A1Y2CKE2_9FUNG</name>
<keyword evidence="2" id="KW-0813">Transport</keyword>
<evidence type="ECO:0000256" key="5">
    <source>
        <dbReference type="ARBA" id="ARBA00023136"/>
    </source>
</evidence>
<feature type="domain" description="ABC-2 type transporter transmembrane" evidence="7">
    <location>
        <begin position="7"/>
        <end position="173"/>
    </location>
</feature>
<dbReference type="AlphaFoldDB" id="A0A1Y2CKE2"/>
<feature type="transmembrane region" description="Helical" evidence="6">
    <location>
        <begin position="12"/>
        <end position="33"/>
    </location>
</feature>
<dbReference type="EMBL" id="MCGO01000014">
    <property type="protein sequence ID" value="ORY47324.1"/>
    <property type="molecule type" value="Genomic_DNA"/>
</dbReference>
<evidence type="ECO:0000256" key="2">
    <source>
        <dbReference type="ARBA" id="ARBA00022448"/>
    </source>
</evidence>
<dbReference type="InterPro" id="IPR050352">
    <property type="entry name" value="ABCG_transporters"/>
</dbReference>
<dbReference type="InterPro" id="IPR013525">
    <property type="entry name" value="ABC2_TM"/>
</dbReference>
<evidence type="ECO:0000256" key="4">
    <source>
        <dbReference type="ARBA" id="ARBA00022989"/>
    </source>
</evidence>